<dbReference type="GO" id="GO:0005829">
    <property type="term" value="C:cytosol"/>
    <property type="evidence" value="ECO:0007669"/>
    <property type="project" value="TreeGrafter"/>
</dbReference>
<keyword evidence="9 10" id="KW-0670">Pyruvate</keyword>
<keyword evidence="5 10" id="KW-0620">Polyamine biosynthesis</keyword>
<evidence type="ECO:0000256" key="6">
    <source>
        <dbReference type="ARBA" id="ARBA00023145"/>
    </source>
</evidence>
<dbReference type="PANTHER" id="PTHR33866">
    <property type="entry name" value="S-ADENOSYLMETHIONINE DECARBOXYLASE PROENZYME"/>
    <property type="match status" value="1"/>
</dbReference>
<dbReference type="AlphaFoldDB" id="A0A1C3HPB7"/>
<evidence type="ECO:0000256" key="7">
    <source>
        <dbReference type="ARBA" id="ARBA00023239"/>
    </source>
</evidence>
<organism evidence="11 12">
    <name type="scientific">Cardiobacterium hominis</name>
    <dbReference type="NCBI Taxonomy" id="2718"/>
    <lineage>
        <taxon>Bacteria</taxon>
        <taxon>Pseudomonadati</taxon>
        <taxon>Pseudomonadota</taxon>
        <taxon>Gammaproteobacteria</taxon>
        <taxon>Cardiobacteriales</taxon>
        <taxon>Cardiobacteriaceae</taxon>
        <taxon>Cardiobacterium</taxon>
    </lineage>
</organism>
<evidence type="ECO:0000256" key="8">
    <source>
        <dbReference type="ARBA" id="ARBA00023270"/>
    </source>
</evidence>
<evidence type="ECO:0000256" key="9">
    <source>
        <dbReference type="ARBA" id="ARBA00023317"/>
    </source>
</evidence>
<keyword evidence="6 10" id="KW-0865">Zymogen</keyword>
<feature type="active site" description="Proton acceptor; for processing activity" evidence="10">
    <location>
        <position position="71"/>
    </location>
</feature>
<comment type="catalytic activity">
    <reaction evidence="10">
        <text>S-adenosyl-L-methionine + H(+) = S-adenosyl 3-(methylsulfanyl)propylamine + CO2</text>
        <dbReference type="Rhea" id="RHEA:15981"/>
        <dbReference type="ChEBI" id="CHEBI:15378"/>
        <dbReference type="ChEBI" id="CHEBI:16526"/>
        <dbReference type="ChEBI" id="CHEBI:57443"/>
        <dbReference type="ChEBI" id="CHEBI:59789"/>
        <dbReference type="EC" id="4.1.1.50"/>
    </reaction>
</comment>
<keyword evidence="3 10" id="KW-0068">Autocatalytic cleavage</keyword>
<comment type="function">
    <text evidence="10">Catalyzes the decarboxylation of S-adenosylmethionine to S-adenosylmethioninamine (dcAdoMet), the propylamine donor required for the synthesis of the polyamines spermine and spermidine from the diamine putrescine.</text>
</comment>
<evidence type="ECO:0000313" key="12">
    <source>
        <dbReference type="Proteomes" id="UP000190837"/>
    </source>
</evidence>
<evidence type="ECO:0000256" key="5">
    <source>
        <dbReference type="ARBA" id="ARBA00023115"/>
    </source>
</evidence>
<dbReference type="EC" id="4.1.1.50" evidence="10"/>
<dbReference type="InterPro" id="IPR042284">
    <property type="entry name" value="AdoMetDC_N"/>
</dbReference>
<dbReference type="InterPro" id="IPR042286">
    <property type="entry name" value="AdoMetDC_C"/>
</dbReference>
<feature type="modified residue" description="Pyruvic acid (Ser); by autocatalysis" evidence="10">
    <location>
        <position position="66"/>
    </location>
</feature>
<dbReference type="InterPro" id="IPR003826">
    <property type="entry name" value="AdoMetDC_fam_prok"/>
</dbReference>
<feature type="active site" description="Proton donor; for catalytic activity" evidence="10">
    <location>
        <position position="86"/>
    </location>
</feature>
<comment type="PTM">
    <text evidence="10">Is synthesized initially as an inactive proenzyme. Formation of the active enzyme involves a self-maturation process in which the active site pyruvoyl group is generated from an internal serine residue via an autocatalytic post-translational modification. Two non-identical subunits are generated from the proenzyme in this reaction, and the pyruvate is formed at the N-terminus of the alpha chain, which is derived from the carboxyl end of the proenzyme. The post-translation cleavage follows an unusual pathway, termed non-hydrolytic serinolysis, in which the side chain hydroxyl group of the serine supplies its oxygen atom to form the C-terminus of the beta chain, while the remainder of the serine residue undergoes an oxidative deamination to produce ammonia and the pyruvoyl group blocking the N-terminus of the alpha chain.</text>
</comment>
<dbReference type="HAMAP" id="MF_00464">
    <property type="entry name" value="AdoMetDC_1"/>
    <property type="match status" value="1"/>
</dbReference>
<dbReference type="PANTHER" id="PTHR33866:SF2">
    <property type="entry name" value="S-ADENOSYLMETHIONINE DECARBOXYLASE PROENZYME"/>
    <property type="match status" value="1"/>
</dbReference>
<evidence type="ECO:0000256" key="2">
    <source>
        <dbReference type="ARBA" id="ARBA00022793"/>
    </source>
</evidence>
<evidence type="ECO:0000256" key="3">
    <source>
        <dbReference type="ARBA" id="ARBA00022813"/>
    </source>
</evidence>
<evidence type="ECO:0000256" key="10">
    <source>
        <dbReference type="HAMAP-Rule" id="MF_00464"/>
    </source>
</evidence>
<dbReference type="UniPathway" id="UPA00331">
    <property type="reaction ID" value="UER00451"/>
</dbReference>
<dbReference type="GO" id="GO:0004014">
    <property type="term" value="F:adenosylmethionine decarboxylase activity"/>
    <property type="evidence" value="ECO:0007669"/>
    <property type="project" value="UniProtKB-UniRule"/>
</dbReference>
<dbReference type="NCBIfam" id="TIGR03330">
    <property type="entry name" value="SAM_DCase_Bsu"/>
    <property type="match status" value="1"/>
</dbReference>
<evidence type="ECO:0000256" key="1">
    <source>
        <dbReference type="ARBA" id="ARBA00022691"/>
    </source>
</evidence>
<keyword evidence="2 10" id="KW-0210">Decarboxylase</keyword>
<dbReference type="Gene3D" id="3.30.360.110">
    <property type="entry name" value="S-adenosylmethionine decarboxylase domain"/>
    <property type="match status" value="1"/>
</dbReference>
<protein>
    <recommendedName>
        <fullName evidence="10">S-adenosylmethionine decarboxylase proenzyme</fullName>
        <shortName evidence="10">AdoMetDC</shortName>
        <shortName evidence="10">SAMDC</shortName>
        <ecNumber evidence="10">4.1.1.50</ecNumber>
    </recommendedName>
    <component>
        <recommendedName>
            <fullName evidence="10">S-adenosylmethionine decarboxylase beta chain</fullName>
        </recommendedName>
    </component>
    <component>
        <recommendedName>
            <fullName evidence="10">S-adenosylmethionine decarboxylase alpha chain</fullName>
        </recommendedName>
    </component>
</protein>
<dbReference type="InterPro" id="IPR017716">
    <property type="entry name" value="S-AdoMet_deCOase_pro-enz"/>
</dbReference>
<sequence length="120" mass="12819">MMTYSPGTHALLDLYDCDAALLADASALQALLQRAADAAGATTLAAHFHHFGDGMGVTGVLLLAESHISIHTWPEHRFAALDVFLCGDGQLERARALLCEGLRAGQADWREFSRGISLKG</sequence>
<dbReference type="Gene3D" id="3.30.160.750">
    <property type="match status" value="1"/>
</dbReference>
<feature type="chain" id="PRO_5023418122" description="S-adenosylmethionine decarboxylase beta chain" evidence="10">
    <location>
        <begin position="1"/>
        <end position="65"/>
    </location>
</feature>
<feature type="site" description="Cleavage (non-hydrolytic); by autolysis" evidence="10">
    <location>
        <begin position="65"/>
        <end position="66"/>
    </location>
</feature>
<dbReference type="GO" id="GO:0008295">
    <property type="term" value="P:spermidine biosynthetic process"/>
    <property type="evidence" value="ECO:0007669"/>
    <property type="project" value="UniProtKB-UniRule"/>
</dbReference>
<comment type="similarity">
    <text evidence="10">Belongs to the prokaryotic AdoMetDC family. Type 1 subfamily.</text>
</comment>
<comment type="subunit">
    <text evidence="10">Heterotetramer of two alpha and two beta chains arranged as a dimer of alpha/beta heterodimers.</text>
</comment>
<evidence type="ECO:0000256" key="4">
    <source>
        <dbReference type="ARBA" id="ARBA00023066"/>
    </source>
</evidence>
<proteinExistence type="inferred from homology"/>
<gene>
    <name evidence="10" type="primary">speH</name>
    <name evidence="11" type="ORF">CHUV0807_1574</name>
</gene>
<keyword evidence="8 10" id="KW-0704">Schiff base</keyword>
<dbReference type="SUPFAM" id="SSF56276">
    <property type="entry name" value="S-adenosylmethionine decarboxylase"/>
    <property type="match status" value="1"/>
</dbReference>
<feature type="chain" id="PRO_5023418123" description="S-adenosylmethionine decarboxylase alpha chain" evidence="10">
    <location>
        <begin position="66"/>
        <end position="120"/>
    </location>
</feature>
<dbReference type="EMBL" id="FKLO01000051">
    <property type="protein sequence ID" value="SAY99571.1"/>
    <property type="molecule type" value="Genomic_DNA"/>
</dbReference>
<dbReference type="Proteomes" id="UP000190837">
    <property type="component" value="Unassembled WGS sequence"/>
</dbReference>
<name>A0A1C3HPB7_9GAMM</name>
<comment type="pathway">
    <text evidence="10">Amine and polyamine biosynthesis; S-adenosylmethioninamine biosynthesis; S-adenosylmethioninamine from S-adenosyl-L-methionine: step 1/1.</text>
</comment>
<dbReference type="Pfam" id="PF02675">
    <property type="entry name" value="AdoMet_dc"/>
    <property type="match status" value="1"/>
</dbReference>
<dbReference type="InterPro" id="IPR016067">
    <property type="entry name" value="S-AdoMet_deCO2ase_core"/>
</dbReference>
<keyword evidence="7 10" id="KW-0456">Lyase</keyword>
<comment type="cofactor">
    <cofactor evidence="10">
        <name>pyruvate</name>
        <dbReference type="ChEBI" id="CHEBI:15361"/>
    </cofactor>
    <text evidence="10">Binds 1 pyruvoyl group covalently per subunit.</text>
</comment>
<feature type="active site" description="Schiff-base intermediate with substrate; via pyruvic acid" evidence="10">
    <location>
        <position position="66"/>
    </location>
</feature>
<evidence type="ECO:0000313" key="11">
    <source>
        <dbReference type="EMBL" id="SAY99571.1"/>
    </source>
</evidence>
<keyword evidence="1 10" id="KW-0949">S-adenosyl-L-methionine</keyword>
<keyword evidence="4 10" id="KW-0745">Spermidine biosynthesis</keyword>
<accession>A0A1C3HPB7</accession>
<reference evidence="12" key="1">
    <citation type="submission" date="2016-04" db="EMBL/GenBank/DDBJ databases">
        <authorList>
            <person name="Tagini F."/>
        </authorList>
    </citation>
    <scope>NUCLEOTIDE SEQUENCE [LARGE SCALE GENOMIC DNA]</scope>
    <source>
        <strain evidence="12">CHUV0807</strain>
    </source>
</reference>